<keyword evidence="3" id="KW-1185">Reference proteome</keyword>
<dbReference type="Proteomes" id="UP001338137">
    <property type="component" value="Unassembled WGS sequence"/>
</dbReference>
<evidence type="ECO:0000313" key="3">
    <source>
        <dbReference type="Proteomes" id="UP001338137"/>
    </source>
</evidence>
<accession>A0ABU6G9C6</accession>
<dbReference type="EMBL" id="JARLKY010000049">
    <property type="protein sequence ID" value="MEC0229344.1"/>
    <property type="molecule type" value="Genomic_DNA"/>
</dbReference>
<organism evidence="2 3">
    <name type="scientific">Paenibacillus alba</name>
    <dbReference type="NCBI Taxonomy" id="1197127"/>
    <lineage>
        <taxon>Bacteria</taxon>
        <taxon>Bacillati</taxon>
        <taxon>Bacillota</taxon>
        <taxon>Bacilli</taxon>
        <taxon>Bacillales</taxon>
        <taxon>Paenibacillaceae</taxon>
        <taxon>Paenibacillus</taxon>
    </lineage>
</organism>
<sequence>MNRMNISGLIRNLVGDLTASDSKVLELKVGQIVKGVVLQLLGDQEALLNIGGVQVRAKLETPLKQGDVTMLQVQPESSKGGQVLLKPLTASDVLIAEDSISELLKAFTVKDTAVNRSMVQHIQQEGVPVTKENVKAFDTLMRSLPEGANKEDWIQAAVLAYKKGLPLSTETVGALKQVTTGPPVGQVLEQLEQQAAALVEQDPAHPAADTAKQVVSLLKELRASAAATWPARPPEAPAETVEPAASQAGSSGKTAAPAGPPPVSGSALAAVVTAPPAAALAAGYSASAAAPSAEGAAGAQPAADKPA</sequence>
<evidence type="ECO:0000313" key="2">
    <source>
        <dbReference type="EMBL" id="MEC0229344.1"/>
    </source>
</evidence>
<feature type="region of interest" description="Disordered" evidence="1">
    <location>
        <begin position="283"/>
        <end position="307"/>
    </location>
</feature>
<gene>
    <name evidence="2" type="ORF">P4I72_19650</name>
</gene>
<proteinExistence type="predicted"/>
<reference evidence="2 3" key="1">
    <citation type="submission" date="2023-03" db="EMBL/GenBank/DDBJ databases">
        <title>Bacillus Genome Sequencing.</title>
        <authorList>
            <person name="Dunlap C."/>
        </authorList>
    </citation>
    <scope>NUCLEOTIDE SEQUENCE [LARGE SCALE GENOMIC DNA]</scope>
    <source>
        <strain evidence="2 3">BD-533</strain>
    </source>
</reference>
<protein>
    <submittedName>
        <fullName evidence="2">Uncharacterized protein</fullName>
    </submittedName>
</protein>
<feature type="region of interest" description="Disordered" evidence="1">
    <location>
        <begin position="226"/>
        <end position="266"/>
    </location>
</feature>
<name>A0ABU6G9C6_9BACL</name>
<feature type="non-terminal residue" evidence="2">
    <location>
        <position position="307"/>
    </location>
</feature>
<evidence type="ECO:0000256" key="1">
    <source>
        <dbReference type="SAM" id="MobiDB-lite"/>
    </source>
</evidence>
<comment type="caution">
    <text evidence="2">The sequence shown here is derived from an EMBL/GenBank/DDBJ whole genome shotgun (WGS) entry which is preliminary data.</text>
</comment>